<name>A0A4S4FUS7_9MICO</name>
<dbReference type="Proteomes" id="UP000307380">
    <property type="component" value="Unassembled WGS sequence"/>
</dbReference>
<dbReference type="EMBL" id="SSSN01000004">
    <property type="protein sequence ID" value="THG34629.1"/>
    <property type="molecule type" value="Genomic_DNA"/>
</dbReference>
<feature type="transmembrane region" description="Helical" evidence="1">
    <location>
        <begin position="543"/>
        <end position="567"/>
    </location>
</feature>
<dbReference type="Gene3D" id="3.40.50.1820">
    <property type="entry name" value="alpha/beta hydrolase"/>
    <property type="match status" value="1"/>
</dbReference>
<accession>A0A4S4FUS7</accession>
<dbReference type="SUPFAM" id="SSF53474">
    <property type="entry name" value="alpha/beta-Hydrolases"/>
    <property type="match status" value="1"/>
</dbReference>
<feature type="transmembrane region" description="Helical" evidence="1">
    <location>
        <begin position="406"/>
        <end position="430"/>
    </location>
</feature>
<keyword evidence="3" id="KW-1185">Reference proteome</keyword>
<gene>
    <name evidence="2" type="ORF">E6C70_07340</name>
</gene>
<keyword evidence="1" id="KW-0472">Membrane</keyword>
<feature type="transmembrane region" description="Helical" evidence="1">
    <location>
        <begin position="212"/>
        <end position="235"/>
    </location>
</feature>
<protein>
    <submittedName>
        <fullName evidence="2">Uncharacterized protein</fullName>
    </submittedName>
</protein>
<organism evidence="2 3">
    <name type="scientific">Orlajensenia flava</name>
    <dbReference type="NCBI Taxonomy" id="2565934"/>
    <lineage>
        <taxon>Bacteria</taxon>
        <taxon>Bacillati</taxon>
        <taxon>Actinomycetota</taxon>
        <taxon>Actinomycetes</taxon>
        <taxon>Micrococcales</taxon>
        <taxon>Microbacteriaceae</taxon>
        <taxon>Orlajensenia</taxon>
    </lineage>
</organism>
<keyword evidence="1" id="KW-1133">Transmembrane helix</keyword>
<reference evidence="2 3" key="1">
    <citation type="submission" date="2019-04" db="EMBL/GenBank/DDBJ databases">
        <authorList>
            <person name="Jiang L."/>
        </authorList>
    </citation>
    <scope>NUCLEOTIDE SEQUENCE [LARGE SCALE GENOMIC DNA]</scope>
    <source>
        <strain evidence="2 3">YIM 131861</strain>
    </source>
</reference>
<feature type="transmembrane region" description="Helical" evidence="1">
    <location>
        <begin position="157"/>
        <end position="178"/>
    </location>
</feature>
<evidence type="ECO:0000256" key="1">
    <source>
        <dbReference type="SAM" id="Phobius"/>
    </source>
</evidence>
<dbReference type="AlphaFoldDB" id="A0A4S4FUS7"/>
<proteinExistence type="predicted"/>
<keyword evidence="1" id="KW-0812">Transmembrane</keyword>
<evidence type="ECO:0000313" key="3">
    <source>
        <dbReference type="Proteomes" id="UP000307380"/>
    </source>
</evidence>
<feature type="transmembrane region" description="Helical" evidence="1">
    <location>
        <begin position="337"/>
        <end position="358"/>
    </location>
</feature>
<dbReference type="InterPro" id="IPR029058">
    <property type="entry name" value="AB_hydrolase_fold"/>
</dbReference>
<feature type="transmembrane region" description="Helical" evidence="1">
    <location>
        <begin position="471"/>
        <end position="496"/>
    </location>
</feature>
<feature type="transmembrane region" description="Helical" evidence="1">
    <location>
        <begin position="370"/>
        <end position="394"/>
    </location>
</feature>
<sequence length="840" mass="90364">MTHNNGEAGMPENTAADDVLELRIHGVNNMPPYELLDLDKADTELLMGDPLGSFWQPTADALHRGRQPQVEGIGRRAVVDPSESPRGSVPPGIHREAYSWGGMVRTMPPDGGKGGAVLAVLARACWTLVLPFSMANAGIWAWQLPTDHAGARFRSGLIRIFCVFLTLLLVMSFASVAMDMIAAQCFRGSRLVCTALPEVLSSTARWSGAQRVAAGSLVPIAVVIAVFVVTGGARLRYNVAGSILKPTAQDDGEPLLGQPRFWQTRSETHRLAITHLASAIAFVAMLCGAALIAAQLPGAGIPVIVVSALVLLVALVQAYLTDTMPFERVDASPRATVTVLGAAVAVYLVAAIVLGFGPHTVLDGYALRQAFNWVMVTTVLVSALLIAATLFFRVSVDRRFRVWHGFGPAVFLSMGFHVGLIWSSLVNVLIGNWLNGARSAASLAREAPVVDPRCLEAYCRTGNPDIRIGTFYPWLLGILLIALIVVLVYLAIGLSFRRDVDDRLEHEERANLTLPPTEPRSSLQGRLAGEVASKRAAAARFHLVEPVLGALMIGAGVAVILTLGAAYGSILPLGDMPPWVIAYRTFVVHFMALWIGLSLATWAVIGLAVIAGLVFGGSKVVRPLGLIWDLACFLPTAGHPLGAPCYTERAVPEVTRRMMWWLDAPAQHPGQRRIVLVAHSMGGVVAASALFALGNEKNGDDYRERVTLLTFGVQLRPYFGRFFPEVLGPGVIGTVPCRAPRLWARDPWRSDRDSVRSGRAVAVPSALPTSKWISLWRATDYLGFPAGSTIPNDRDRYAQEVDAGGYVGAVDTHSSYMRTPVYRSALGELAELPPRAPGAP</sequence>
<feature type="transmembrane region" description="Helical" evidence="1">
    <location>
        <begin position="587"/>
        <end position="615"/>
    </location>
</feature>
<dbReference type="RefSeq" id="WP_136423836.1">
    <property type="nucleotide sequence ID" value="NZ_SSSN01000004.1"/>
</dbReference>
<feature type="transmembrane region" description="Helical" evidence="1">
    <location>
        <begin position="271"/>
        <end position="293"/>
    </location>
</feature>
<comment type="caution">
    <text evidence="2">The sequence shown here is derived from an EMBL/GenBank/DDBJ whole genome shotgun (WGS) entry which is preliminary data.</text>
</comment>
<evidence type="ECO:0000313" key="2">
    <source>
        <dbReference type="EMBL" id="THG34629.1"/>
    </source>
</evidence>
<dbReference type="OrthoDB" id="4320047at2"/>
<feature type="transmembrane region" description="Helical" evidence="1">
    <location>
        <begin position="299"/>
        <end position="316"/>
    </location>
</feature>